<feature type="coiled-coil region" evidence="1">
    <location>
        <begin position="896"/>
        <end position="1060"/>
    </location>
</feature>
<evidence type="ECO:0000256" key="1">
    <source>
        <dbReference type="SAM" id="Coils"/>
    </source>
</evidence>
<dbReference type="PROSITE" id="PS51840">
    <property type="entry name" value="C2_NT"/>
    <property type="match status" value="1"/>
</dbReference>
<gene>
    <name evidence="4" type="ORF">H6P81_011611</name>
</gene>
<feature type="domain" description="C2 NT-type" evidence="3">
    <location>
        <begin position="6"/>
        <end position="141"/>
    </location>
</feature>
<evidence type="ECO:0000256" key="2">
    <source>
        <dbReference type="SAM" id="MobiDB-lite"/>
    </source>
</evidence>
<feature type="coiled-coil region" evidence="1">
    <location>
        <begin position="304"/>
        <end position="338"/>
    </location>
</feature>
<evidence type="ECO:0000313" key="5">
    <source>
        <dbReference type="Proteomes" id="UP000825729"/>
    </source>
</evidence>
<protein>
    <recommendedName>
        <fullName evidence="3">C2 NT-type domain-containing protein</fullName>
    </recommendedName>
</protein>
<sequence length="1833" mass="209110">MSRIAKFKPEKTKVKVVFRLQFHATQIPQPGWDKLFVSFIPVETGKTTAKTTKANVRNGNCKWSDPIYETARLLQDVKTKHFEEKIYKLVVAMGSSRSSILGEAIINLADFADASKPLSAALPLQGSNLGPVLHVTVQLLTSKTGFREFEQQREVREKRFRMPSGPSAHDECAEKVSSSAAATNDHIDKVNSRVRFKPVSMELPSLDGLNEDCADSAVGIDGSSQTSESLYAEKHDISSTHEVDSLKSTTSGDLVGFSPNQGPQPEKGDLCESRLVAQGSSDWVHGWSSDYSMDCDLSAAYEENSRLRVSLEIAEASIQELKLEVSSLQCLADQLGSETQRVSQQLASEIASGQDLAREVFVLKSEWVKLKDDYRQQVHSGRIVPKIGREVFQAHEYHLDGTAVMREKITELFNELEKSKAECEGLVSKMNQMEVYYESLIHEMEVGQKQMMDELHSLRNQHSNCLYTISTFESQTEKLHLDMNEQFLMFSKEKQELESLNKELEKRALSSEAALKRLRWNYSLATDHLQKDLELLSFQVLSMFETHENLARQAFSEGSQLYLQDYLQNEERENLTEEFGSKVGGIQPEIELSRKSVLELSSNVDGALSYPKAILKSRLHYQELDVTLPKDRVLIEEPVKMLTERSFSSYEKLLEQDVELSGVYVQNVELGVYSDILEENLHQSSSNIKLLKEKLDGLERQLKHEDESRELLTLKLQSVLHEMEVLRDSEVKCISRCNDLMSENCVLEAELQSISAENTCLSQKLAECEGIISECRIYESKYKVCTEEKRKLETVLQENTLGKSCLQNELTTAHGELKMLKAKFSEQSSVKDYLEKTLDFLEEKLGALMSKMASYLEQIDPQILANSCSQPDMQNMNLITITRHLEEVQQRAFELILKVSNEKKDVEEQRDIARESLSSMEYQLRLLKEKYESEIEDLQTKLDASNLNSEMLQLELKAIADRLRTSTGAEARHAVENRELELKLAALETNLQLLTNEKEILMQKILALESVNGDITDKLKRSIETEESHITKNRELLLKLAELEMEFSALKEELEKTKLAFTHCAEEGKTLLESLQASNAESVQLTYELTGLKERLGCTQDELQAEKDHRGSLEARIRDLTLQLNKNHEELLSLKYQKAEIVQLEQHVSGLESENTKLKFILLNCEDSRAKAVEDASLLRLHVAELESSLQSMHECSLAADIEVLFTKNQFQAGLQQLHNQLMSLERSNQELHQKYLDVVTSLNKCMDSEAQYKEENARLLEVLESLKCELVALEVNKLQALDDGRTPPALVEEYEQGANERQDHEVECLKDFLMALEKEIDDMRFLKNELEITITVLQSKLDEQHALIILQQSKLDELRGQITLQQQCSDELIELRRECSEIANRLSEQALKTEEFKNLSLHLRELKDKAEAECLQAREKRENEGPMTSAQESLRIAFIREQCESKLQDLRGQLYASKKHGEEMLLKLQGALDEIENRKKCEASLAKRNADLSVKILELENELQTVLSEKREKANAYDRVMAELECSMISLECCKEENIKLETSLQECIEVRAKISAELDLIRGARQGSSYQESIQESDHCEPGLPKSFIPQLSAVDLRQVSVTEDNMLSNQQSIPQNSKVSIESNSALEVTRKILVGQGSWQKDLKLVPAMEEHNEEKNLKHSIDRMHKELERFKDEISDSLMSPDKHNMDLDMHGLQRELLQLHLANERLGTIFPLFKEFSGSGNALERVLALEIELAEALQSKKKSSIQFQSSFLKQHNDDQAVFQSFRDINELIKDMLELKRRNGLVESELKEMHERYSQLSLQFAEVEGERQKLVMTLKNIRLPKKS</sequence>
<feature type="coiled-coil region" evidence="1">
    <location>
        <begin position="1483"/>
        <end position="1517"/>
    </location>
</feature>
<dbReference type="Proteomes" id="UP000825729">
    <property type="component" value="Unassembled WGS sequence"/>
</dbReference>
<reference evidence="4 5" key="1">
    <citation type="submission" date="2021-07" db="EMBL/GenBank/DDBJ databases">
        <title>The Aristolochia fimbriata genome: insights into angiosperm evolution, floral development and chemical biosynthesis.</title>
        <authorList>
            <person name="Jiao Y."/>
        </authorList>
    </citation>
    <scope>NUCLEOTIDE SEQUENCE [LARGE SCALE GENOMIC DNA]</scope>
    <source>
        <strain evidence="4">IBCAS-2021</strain>
        <tissue evidence="4">Leaf</tissue>
    </source>
</reference>
<feature type="region of interest" description="Disordered" evidence="2">
    <location>
        <begin position="158"/>
        <end position="184"/>
    </location>
</feature>
<evidence type="ECO:0000313" key="4">
    <source>
        <dbReference type="EMBL" id="KAG9451646.1"/>
    </source>
</evidence>
<dbReference type="PANTHER" id="PTHR34452:SF1">
    <property type="entry name" value="SPORULATION-SPECIFIC PROTEIN"/>
    <property type="match status" value="1"/>
</dbReference>
<accession>A0AAV7EV00</accession>
<feature type="coiled-coil region" evidence="1">
    <location>
        <begin position="674"/>
        <end position="715"/>
    </location>
</feature>
<keyword evidence="5" id="KW-1185">Reference proteome</keyword>
<feature type="coiled-coil region" evidence="1">
    <location>
        <begin position="1208"/>
        <end position="1284"/>
    </location>
</feature>
<feature type="coiled-coil region" evidence="1">
    <location>
        <begin position="831"/>
        <end position="858"/>
    </location>
</feature>
<keyword evidence="1" id="KW-0175">Coiled coil</keyword>
<dbReference type="PANTHER" id="PTHR34452">
    <property type="entry name" value="MYOSIN HEAVY CHAIN-RELATED PROTEIN"/>
    <property type="match status" value="1"/>
</dbReference>
<comment type="caution">
    <text evidence="4">The sequence shown here is derived from an EMBL/GenBank/DDBJ whole genome shotgun (WGS) entry which is preliminary data.</text>
</comment>
<organism evidence="4 5">
    <name type="scientific">Aristolochia fimbriata</name>
    <name type="common">White veined hardy Dutchman's pipe vine</name>
    <dbReference type="NCBI Taxonomy" id="158543"/>
    <lineage>
        <taxon>Eukaryota</taxon>
        <taxon>Viridiplantae</taxon>
        <taxon>Streptophyta</taxon>
        <taxon>Embryophyta</taxon>
        <taxon>Tracheophyta</taxon>
        <taxon>Spermatophyta</taxon>
        <taxon>Magnoliopsida</taxon>
        <taxon>Magnoliidae</taxon>
        <taxon>Piperales</taxon>
        <taxon>Aristolochiaceae</taxon>
        <taxon>Aristolochia</taxon>
    </lineage>
</organism>
<dbReference type="Pfam" id="PF10358">
    <property type="entry name" value="NT-C2"/>
    <property type="match status" value="1"/>
</dbReference>
<proteinExistence type="predicted"/>
<feature type="coiled-coil region" evidence="1">
    <location>
        <begin position="1775"/>
        <end position="1816"/>
    </location>
</feature>
<evidence type="ECO:0000259" key="3">
    <source>
        <dbReference type="PROSITE" id="PS51840"/>
    </source>
</evidence>
<feature type="coiled-coil region" evidence="1">
    <location>
        <begin position="487"/>
        <end position="521"/>
    </location>
</feature>
<dbReference type="EMBL" id="JAINDJ010000004">
    <property type="protein sequence ID" value="KAG9451646.1"/>
    <property type="molecule type" value="Genomic_DNA"/>
</dbReference>
<dbReference type="InterPro" id="IPR019448">
    <property type="entry name" value="NT-C2"/>
</dbReference>
<name>A0AAV7EV00_ARIFI</name>